<keyword evidence="1" id="KW-1133">Transmembrane helix</keyword>
<reference evidence="2 3" key="1">
    <citation type="submission" date="2013-04" db="EMBL/GenBank/DDBJ databases">
        <title>The Genome Sequence of Enterorhabdus caecimuris B7.</title>
        <authorList>
            <consortium name="The Broad Institute Genomics Platform"/>
            <consortium name="The Broad Institute Genome Sequencing Center for Infectious Disease"/>
            <person name="Earl A."/>
            <person name="Xavier R."/>
            <person name="Elson C."/>
            <person name="Duck W."/>
            <person name="Walker B."/>
            <person name="Young S."/>
            <person name="Zeng Q."/>
            <person name="Gargeya S."/>
            <person name="Fitzgerald M."/>
            <person name="Haas B."/>
            <person name="Abouelleil A."/>
            <person name="Allen A.W."/>
            <person name="Alvarado L."/>
            <person name="Arachchi H.M."/>
            <person name="Berlin A.M."/>
            <person name="Chapman S.B."/>
            <person name="Gainer-Dewar J."/>
            <person name="Goldberg J."/>
            <person name="Griggs A."/>
            <person name="Gujja S."/>
            <person name="Hansen M."/>
            <person name="Howarth C."/>
            <person name="Imamovic A."/>
            <person name="Ireland A."/>
            <person name="Larimer J."/>
            <person name="McCowan C."/>
            <person name="Murphy C."/>
            <person name="Pearson M."/>
            <person name="Poon T.W."/>
            <person name="Priest M."/>
            <person name="Roberts A."/>
            <person name="Saif S."/>
            <person name="Shea T."/>
            <person name="Sisk P."/>
            <person name="Sykes S."/>
            <person name="Wortman J."/>
            <person name="Nusbaum C."/>
            <person name="Birren B."/>
        </authorList>
    </citation>
    <scope>NUCLEOTIDE SEQUENCE [LARGE SCALE GENOMIC DNA]</scope>
    <source>
        <strain evidence="2 3">B7</strain>
    </source>
</reference>
<dbReference type="AlphaFoldDB" id="R9L1W8"/>
<organism evidence="2 3">
    <name type="scientific">Adlercreutzia caecimuris B7</name>
    <dbReference type="NCBI Taxonomy" id="1235794"/>
    <lineage>
        <taxon>Bacteria</taxon>
        <taxon>Bacillati</taxon>
        <taxon>Actinomycetota</taxon>
        <taxon>Coriobacteriia</taxon>
        <taxon>Eggerthellales</taxon>
        <taxon>Eggerthellaceae</taxon>
        <taxon>Adlercreutzia</taxon>
    </lineage>
</organism>
<feature type="transmembrane region" description="Helical" evidence="1">
    <location>
        <begin position="206"/>
        <end position="228"/>
    </location>
</feature>
<dbReference type="STRING" id="1235794.C811_00456"/>
<feature type="transmembrane region" description="Helical" evidence="1">
    <location>
        <begin position="118"/>
        <end position="144"/>
    </location>
</feature>
<protein>
    <submittedName>
        <fullName evidence="2">Uncharacterized protein</fullName>
    </submittedName>
</protein>
<comment type="caution">
    <text evidence="2">The sequence shown here is derived from an EMBL/GenBank/DDBJ whole genome shotgun (WGS) entry which is preliminary data.</text>
</comment>
<evidence type="ECO:0000256" key="1">
    <source>
        <dbReference type="SAM" id="Phobius"/>
    </source>
</evidence>
<name>R9L1W8_9ACTN</name>
<proteinExistence type="predicted"/>
<dbReference type="Proteomes" id="UP000014204">
    <property type="component" value="Unassembled WGS sequence"/>
</dbReference>
<keyword evidence="1" id="KW-0812">Transmembrane</keyword>
<keyword evidence="1" id="KW-0472">Membrane</keyword>
<feature type="transmembrane region" description="Helical" evidence="1">
    <location>
        <begin position="76"/>
        <end position="97"/>
    </location>
</feature>
<feature type="transmembrane region" description="Helical" evidence="1">
    <location>
        <begin position="176"/>
        <end position="199"/>
    </location>
</feature>
<evidence type="ECO:0000313" key="3">
    <source>
        <dbReference type="Proteomes" id="UP000014204"/>
    </source>
</evidence>
<keyword evidence="3" id="KW-1185">Reference proteome</keyword>
<feature type="transmembrane region" description="Helical" evidence="1">
    <location>
        <begin position="248"/>
        <end position="269"/>
    </location>
</feature>
<gene>
    <name evidence="2" type="ORF">C811_00456</name>
</gene>
<dbReference type="GeneID" id="82190078"/>
<sequence>MKRLVQCLRFDMLAGHRFLLASGLLGCLMAAFFLTGSWVRASAYHVEWSSFTLGDNALLLLGGTLPPAASDQTPTLFPIGWLLLFVSSMAAPVLYAGRSSRGSFAANAIIRGGARAPWLIAKCLWSIIASLVFWLAFFTVLSGLTLCVSGDLSPLASRSIEVIGLARNDDLTQGPYALGAFLLIAPAVSTLLLVPLVLLGILANELLAFLVGIGCLLASVMSITGFVPGEYLMATRTNSFLAHGIAPVQALVYSLTLSIVSLLIGTIVFRGKNLMGRSETHD</sequence>
<accession>R9L1W8</accession>
<evidence type="ECO:0000313" key="2">
    <source>
        <dbReference type="EMBL" id="EOS52426.1"/>
    </source>
</evidence>
<dbReference type="EMBL" id="ASSY01000005">
    <property type="protein sequence ID" value="EOS52426.1"/>
    <property type="molecule type" value="Genomic_DNA"/>
</dbReference>
<dbReference type="RefSeq" id="WP_016308690.1">
    <property type="nucleotide sequence ID" value="NZ_KE159646.1"/>
</dbReference>
<dbReference type="HOGENOM" id="CLU_085024_0_0_11"/>